<feature type="compositionally biased region" description="Acidic residues" evidence="1">
    <location>
        <begin position="42"/>
        <end position="52"/>
    </location>
</feature>
<feature type="region of interest" description="Disordered" evidence="1">
    <location>
        <begin position="144"/>
        <end position="165"/>
    </location>
</feature>
<proteinExistence type="predicted"/>
<accession>V4ATG4</accession>
<dbReference type="KEGG" id="lgi:LOTGIDRAFT_159777"/>
<feature type="compositionally biased region" description="Acidic residues" evidence="1">
    <location>
        <begin position="18"/>
        <end position="34"/>
    </location>
</feature>
<protein>
    <submittedName>
        <fullName evidence="2">Uncharacterized protein</fullName>
    </submittedName>
</protein>
<dbReference type="Proteomes" id="UP000030746">
    <property type="component" value="Unassembled WGS sequence"/>
</dbReference>
<reference evidence="2 3" key="1">
    <citation type="journal article" date="2013" name="Nature">
        <title>Insights into bilaterian evolution from three spiralian genomes.</title>
        <authorList>
            <person name="Simakov O."/>
            <person name="Marletaz F."/>
            <person name="Cho S.J."/>
            <person name="Edsinger-Gonzales E."/>
            <person name="Havlak P."/>
            <person name="Hellsten U."/>
            <person name="Kuo D.H."/>
            <person name="Larsson T."/>
            <person name="Lv J."/>
            <person name="Arendt D."/>
            <person name="Savage R."/>
            <person name="Osoegawa K."/>
            <person name="de Jong P."/>
            <person name="Grimwood J."/>
            <person name="Chapman J.A."/>
            <person name="Shapiro H."/>
            <person name="Aerts A."/>
            <person name="Otillar R.P."/>
            <person name="Terry A.Y."/>
            <person name="Boore J.L."/>
            <person name="Grigoriev I.V."/>
            <person name="Lindberg D.R."/>
            <person name="Seaver E.C."/>
            <person name="Weisblat D.A."/>
            <person name="Putnam N.H."/>
            <person name="Rokhsar D.S."/>
        </authorList>
    </citation>
    <scope>NUCLEOTIDE SEQUENCE [LARGE SCALE GENOMIC DNA]</scope>
</reference>
<name>V4ATG4_LOTGI</name>
<dbReference type="CTD" id="20238149"/>
<dbReference type="HOGENOM" id="CLU_1512313_0_0_1"/>
<evidence type="ECO:0000313" key="3">
    <source>
        <dbReference type="Proteomes" id="UP000030746"/>
    </source>
</evidence>
<gene>
    <name evidence="2" type="ORF">LOTGIDRAFT_159777</name>
</gene>
<dbReference type="EMBL" id="KB201362">
    <property type="protein sequence ID" value="ESO97026.1"/>
    <property type="molecule type" value="Genomic_DNA"/>
</dbReference>
<evidence type="ECO:0000256" key="1">
    <source>
        <dbReference type="SAM" id="MobiDB-lite"/>
    </source>
</evidence>
<keyword evidence="3" id="KW-1185">Reference proteome</keyword>
<sequence length="178" mass="19705">MAKRSASAIVNDPSFWESGDDESIDRDSDVEDADFIIPIDENSSDSDNDSTADFDSSTSRPGSKPDGHDDVNFAVGILTENASENEIDETEYEVEVNRDFLSSALISCIRNAYNLPGYKKGGYCSQGIRRKMSHMSDLFKETPSTTYSLSEVEEQPREQSGSPGDITAYWCIIDKENT</sequence>
<dbReference type="AlphaFoldDB" id="V4ATG4"/>
<evidence type="ECO:0000313" key="2">
    <source>
        <dbReference type="EMBL" id="ESO97026.1"/>
    </source>
</evidence>
<organism evidence="2 3">
    <name type="scientific">Lottia gigantea</name>
    <name type="common">Giant owl limpet</name>
    <dbReference type="NCBI Taxonomy" id="225164"/>
    <lineage>
        <taxon>Eukaryota</taxon>
        <taxon>Metazoa</taxon>
        <taxon>Spiralia</taxon>
        <taxon>Lophotrochozoa</taxon>
        <taxon>Mollusca</taxon>
        <taxon>Gastropoda</taxon>
        <taxon>Patellogastropoda</taxon>
        <taxon>Lottioidea</taxon>
        <taxon>Lottiidae</taxon>
        <taxon>Lottia</taxon>
    </lineage>
</organism>
<feature type="region of interest" description="Disordered" evidence="1">
    <location>
        <begin position="1"/>
        <end position="71"/>
    </location>
</feature>
<dbReference type="GeneID" id="20238149"/>
<dbReference type="RefSeq" id="XP_009052510.1">
    <property type="nucleotide sequence ID" value="XM_009054262.1"/>
</dbReference>